<organism evidence="4 5">
    <name type="scientific">Clavelina lepadiformis</name>
    <name type="common">Light-bulb sea squirt</name>
    <name type="synonym">Ascidia lepadiformis</name>
    <dbReference type="NCBI Taxonomy" id="159417"/>
    <lineage>
        <taxon>Eukaryota</taxon>
        <taxon>Metazoa</taxon>
        <taxon>Chordata</taxon>
        <taxon>Tunicata</taxon>
        <taxon>Ascidiacea</taxon>
        <taxon>Aplousobranchia</taxon>
        <taxon>Clavelinidae</taxon>
        <taxon>Clavelina</taxon>
    </lineage>
</organism>
<comment type="caution">
    <text evidence="4">The sequence shown here is derived from an EMBL/GenBank/DDBJ whole genome shotgun (WGS) entry which is preliminary data.</text>
</comment>
<proteinExistence type="predicted"/>
<feature type="compositionally biased region" description="Polar residues" evidence="2">
    <location>
        <begin position="7"/>
        <end position="30"/>
    </location>
</feature>
<dbReference type="SUPFAM" id="SSF48371">
    <property type="entry name" value="ARM repeat"/>
    <property type="match status" value="1"/>
</dbReference>
<name>A0ABP0FE63_CLALP</name>
<reference evidence="4 5" key="1">
    <citation type="submission" date="2024-02" db="EMBL/GenBank/DDBJ databases">
        <authorList>
            <person name="Daric V."/>
            <person name="Darras S."/>
        </authorList>
    </citation>
    <scope>NUCLEOTIDE SEQUENCE [LARGE SCALE GENOMIC DNA]</scope>
</reference>
<dbReference type="InterPro" id="IPR035897">
    <property type="entry name" value="Toll_tir_struct_dom_sf"/>
</dbReference>
<keyword evidence="5" id="KW-1185">Reference proteome</keyword>
<feature type="region of interest" description="Disordered" evidence="2">
    <location>
        <begin position="1"/>
        <end position="30"/>
    </location>
</feature>
<evidence type="ECO:0000313" key="5">
    <source>
        <dbReference type="Proteomes" id="UP001642483"/>
    </source>
</evidence>
<gene>
    <name evidence="4" type="ORF">CVLEPA_LOCUS6200</name>
</gene>
<dbReference type="Gene3D" id="1.25.10.10">
    <property type="entry name" value="Leucine-rich Repeat Variant"/>
    <property type="match status" value="1"/>
</dbReference>
<feature type="repeat" description="ARM" evidence="1">
    <location>
        <begin position="313"/>
        <end position="357"/>
    </location>
</feature>
<feature type="domain" description="TIR" evidence="3">
    <location>
        <begin position="403"/>
        <end position="538"/>
    </location>
</feature>
<evidence type="ECO:0000256" key="1">
    <source>
        <dbReference type="PROSITE-ProRule" id="PRU00259"/>
    </source>
</evidence>
<dbReference type="InterPro" id="IPR000157">
    <property type="entry name" value="TIR_dom"/>
</dbReference>
<accession>A0ABP0FE63</accession>
<dbReference type="InterPro" id="IPR016024">
    <property type="entry name" value="ARM-type_fold"/>
</dbReference>
<evidence type="ECO:0000313" key="4">
    <source>
        <dbReference type="EMBL" id="CAK8676759.1"/>
    </source>
</evidence>
<dbReference type="EMBL" id="CAWYQH010000035">
    <property type="protein sequence ID" value="CAK8676759.1"/>
    <property type="molecule type" value="Genomic_DNA"/>
</dbReference>
<dbReference type="SMART" id="SM00185">
    <property type="entry name" value="ARM"/>
    <property type="match status" value="1"/>
</dbReference>
<dbReference type="Gene3D" id="3.40.50.10140">
    <property type="entry name" value="Toll/interleukin-1 receptor homology (TIR) domain"/>
    <property type="match status" value="1"/>
</dbReference>
<dbReference type="SUPFAM" id="SSF52200">
    <property type="entry name" value="Toll/Interleukin receptor TIR domain"/>
    <property type="match status" value="1"/>
</dbReference>
<dbReference type="Pfam" id="PF13676">
    <property type="entry name" value="TIR_2"/>
    <property type="match status" value="1"/>
</dbReference>
<dbReference type="InterPro" id="IPR000225">
    <property type="entry name" value="Armadillo"/>
</dbReference>
<dbReference type="PANTHER" id="PTHR46270:SF2">
    <property type="entry name" value="TIR DOMAIN-CONTAINING PROTEIN"/>
    <property type="match status" value="1"/>
</dbReference>
<protein>
    <recommendedName>
        <fullName evidence="3">TIR domain-containing protein</fullName>
    </recommendedName>
</protein>
<dbReference type="PROSITE" id="PS50176">
    <property type="entry name" value="ARM_REPEAT"/>
    <property type="match status" value="1"/>
</dbReference>
<sequence length="654" mass="73385">MSGFEDNASNSQGSTKPVTPTHCNSSTGNLVTSEKENRCVAEEKAEVESLDVMRLRGYGTLRKVKSKLIALGRLQQPWGEPGKAILQFLMEIVIKNQRKAIVSSIAEIMVAKDFFSVCVRIWDFYCVSEGENETAVNNSDVYFTMKRILWNYTDNSLPLAKAAYENKAMVERCVRELSFSWLDVNSLSENRKNFFIKATLGMLYNIVRLYPPNKLLVTENNGVHKVLKYFCSSNAAIKAGATMLLAFCIQEDENDKIIADNQVVDFMIEALSSTLDSSEHVSEAYGFTAKEIVICLDKLASNDKNKKSLVEAGVLPLLTKILQTSNTDESELSATVHFLWTLSFHPESRENIRSEEGLLEAMDALLEQSPPDSYIARSCNGINFVVNGTQAERALFGLGQDDGSIDAAPVHKGHIMISYQWDVQPTILHIRDKLKESGYNLWIDVDDMEGDILSAMANAVENSDLVIIAVTENYKNSNACRTEATYAYKLGKPILPLLLQHNYKPDGWLGALLGMKLYLDISQEGSLDKKYDKLLEMIDMNNSNIPNENEVTASMTEASSLPSPESNKTRENCRLTKVQVSSWNVQQVAQWVRETEIDGLPEALSNFDGIDLSQLKNLLERSPDTYYAVLRKDFELSWNQIFHLTDVLETLDKD</sequence>
<dbReference type="PROSITE" id="PS50104">
    <property type="entry name" value="TIR"/>
    <property type="match status" value="1"/>
</dbReference>
<dbReference type="Proteomes" id="UP001642483">
    <property type="component" value="Unassembled WGS sequence"/>
</dbReference>
<evidence type="ECO:0000259" key="3">
    <source>
        <dbReference type="PROSITE" id="PS50104"/>
    </source>
</evidence>
<dbReference type="InterPro" id="IPR011989">
    <property type="entry name" value="ARM-like"/>
</dbReference>
<evidence type="ECO:0000256" key="2">
    <source>
        <dbReference type="SAM" id="MobiDB-lite"/>
    </source>
</evidence>
<dbReference type="PANTHER" id="PTHR46270">
    <property type="entry name" value="ARMADILLO-TYPE FOLD-RELATED"/>
    <property type="match status" value="1"/>
</dbReference>